<gene>
    <name evidence="1" type="ORF">LG651_03025</name>
</gene>
<name>A0A9X1I3H1_9FLAO</name>
<comment type="caution">
    <text evidence="1">The sequence shown here is derived from an EMBL/GenBank/DDBJ whole genome shotgun (WGS) entry which is preliminary data.</text>
</comment>
<dbReference type="AlphaFoldDB" id="A0A9X1I3H1"/>
<dbReference type="RefSeq" id="WP_226694674.1">
    <property type="nucleotide sequence ID" value="NZ_JAJAPX010000001.1"/>
</dbReference>
<evidence type="ECO:0000313" key="1">
    <source>
        <dbReference type="EMBL" id="MCB4807210.1"/>
    </source>
</evidence>
<protein>
    <submittedName>
        <fullName evidence="1">Uncharacterized protein</fullName>
    </submittedName>
</protein>
<keyword evidence="2" id="KW-1185">Reference proteome</keyword>
<organism evidence="1 2">
    <name type="scientific">Neotamlana sargassicola</name>
    <dbReference type="NCBI Taxonomy" id="2883125"/>
    <lineage>
        <taxon>Bacteria</taxon>
        <taxon>Pseudomonadati</taxon>
        <taxon>Bacteroidota</taxon>
        <taxon>Flavobacteriia</taxon>
        <taxon>Flavobacteriales</taxon>
        <taxon>Flavobacteriaceae</taxon>
        <taxon>Neotamlana</taxon>
    </lineage>
</organism>
<proteinExistence type="predicted"/>
<accession>A0A9X1I3H1</accession>
<evidence type="ECO:0000313" key="2">
    <source>
        <dbReference type="Proteomes" id="UP001139286"/>
    </source>
</evidence>
<reference evidence="1" key="1">
    <citation type="submission" date="2021-10" db="EMBL/GenBank/DDBJ databases">
        <title>Tamlana sargassums sp. nov., and Tamlana laminarinivorans sp. nov., two new bacteria isolated from the brown alga.</title>
        <authorList>
            <person name="Li J."/>
        </authorList>
    </citation>
    <scope>NUCLEOTIDE SEQUENCE</scope>
    <source>
        <strain evidence="1">62-3</strain>
    </source>
</reference>
<sequence>MGKPYGGGALGGGGLVCPTHTKLINTNKIETNILLFCSVMGSQMYEKKRARKVNSLLMTKKNL</sequence>
<dbReference type="EMBL" id="JAJAPX010000001">
    <property type="protein sequence ID" value="MCB4807210.1"/>
    <property type="molecule type" value="Genomic_DNA"/>
</dbReference>
<dbReference type="Proteomes" id="UP001139286">
    <property type="component" value="Unassembled WGS sequence"/>
</dbReference>